<organism evidence="2 3">
    <name type="scientific">Marinicrinis lubricantis</name>
    <dbReference type="NCBI Taxonomy" id="2086470"/>
    <lineage>
        <taxon>Bacteria</taxon>
        <taxon>Bacillati</taxon>
        <taxon>Bacillota</taxon>
        <taxon>Bacilli</taxon>
        <taxon>Bacillales</taxon>
        <taxon>Paenibacillaceae</taxon>
    </lineage>
</organism>
<reference evidence="3" key="1">
    <citation type="journal article" date="2019" name="Int. J. Syst. Evol. Microbiol.">
        <title>The Global Catalogue of Microorganisms (GCM) 10K type strain sequencing project: providing services to taxonomists for standard genome sequencing and annotation.</title>
        <authorList>
            <consortium name="The Broad Institute Genomics Platform"/>
            <consortium name="The Broad Institute Genome Sequencing Center for Infectious Disease"/>
            <person name="Wu L."/>
            <person name="Ma J."/>
        </authorList>
    </citation>
    <scope>NUCLEOTIDE SEQUENCE [LARGE SCALE GENOMIC DNA]</scope>
    <source>
        <strain evidence="3">CCM 8749</strain>
    </source>
</reference>
<dbReference type="EMBL" id="JBHSQV010000027">
    <property type="protein sequence ID" value="MFC5985497.1"/>
    <property type="molecule type" value="Genomic_DNA"/>
</dbReference>
<keyword evidence="1" id="KW-0732">Signal</keyword>
<feature type="chain" id="PRO_5047343432" evidence="1">
    <location>
        <begin position="33"/>
        <end position="180"/>
    </location>
</feature>
<feature type="signal peptide" evidence="1">
    <location>
        <begin position="1"/>
        <end position="32"/>
    </location>
</feature>
<gene>
    <name evidence="2" type="ORF">ACFPXP_03480</name>
</gene>
<accession>A0ABW1IKA2</accession>
<evidence type="ECO:0000313" key="2">
    <source>
        <dbReference type="EMBL" id="MFC5985497.1"/>
    </source>
</evidence>
<evidence type="ECO:0000256" key="1">
    <source>
        <dbReference type="SAM" id="SignalP"/>
    </source>
</evidence>
<protein>
    <submittedName>
        <fullName evidence="2">Uncharacterized protein</fullName>
    </submittedName>
</protein>
<dbReference type="RefSeq" id="WP_379892390.1">
    <property type="nucleotide sequence ID" value="NZ_CBCSCT010000009.1"/>
</dbReference>
<proteinExistence type="predicted"/>
<sequence>MKKTLLQTMHSLMIAAVMLCGAFGFTTSHAFAEPSPPYASDKPNTNVDIRPVEVFDVTKGKVVKKIPYTPEIQKETISILKSIDGLVTSLKIDPKKGIALRIPVDPAVQLNHSFFKDQVSDAFIFLARAEKPYMLLFTRDNKPVLVHFKHDVQPLVNLLQIQDLIDGQNGQNAKAAKEKH</sequence>
<keyword evidence="3" id="KW-1185">Reference proteome</keyword>
<comment type="caution">
    <text evidence="2">The sequence shown here is derived from an EMBL/GenBank/DDBJ whole genome shotgun (WGS) entry which is preliminary data.</text>
</comment>
<evidence type="ECO:0000313" key="3">
    <source>
        <dbReference type="Proteomes" id="UP001596250"/>
    </source>
</evidence>
<name>A0ABW1IKA2_9BACL</name>
<dbReference type="Proteomes" id="UP001596250">
    <property type="component" value="Unassembled WGS sequence"/>
</dbReference>